<comment type="caution">
    <text evidence="4">The sequence shown here is derived from an EMBL/GenBank/DDBJ whole genome shotgun (WGS) entry which is preliminary data.</text>
</comment>
<evidence type="ECO:0000256" key="2">
    <source>
        <dbReference type="ARBA" id="ARBA00023002"/>
    </source>
</evidence>
<reference evidence="4 5" key="1">
    <citation type="submission" date="2019-04" db="EMBL/GenBank/DDBJ databases">
        <title>Reference strain of H23.</title>
        <authorList>
            <person name="Luo X."/>
        </authorList>
    </citation>
    <scope>NUCLEOTIDE SEQUENCE [LARGE SCALE GENOMIC DNA]</scope>
    <source>
        <strain evidence="4 5">H23</strain>
    </source>
</reference>
<keyword evidence="1" id="KW-0285">Flavoprotein</keyword>
<proteinExistence type="predicted"/>
<dbReference type="OrthoDB" id="109585at2"/>
<dbReference type="PRINTS" id="PR00368">
    <property type="entry name" value="FADPNR"/>
</dbReference>
<dbReference type="Pfam" id="PF07992">
    <property type="entry name" value="Pyr_redox_2"/>
    <property type="match status" value="2"/>
</dbReference>
<keyword evidence="2" id="KW-0560">Oxidoreductase</keyword>
<evidence type="ECO:0000256" key="1">
    <source>
        <dbReference type="ARBA" id="ARBA00022630"/>
    </source>
</evidence>
<dbReference type="AlphaFoldDB" id="A0A4U5JLI5"/>
<sequence>MMPILCRSGAVMAQTWDALIVGGGPAGLTAATYLRRYLRSCLVLDDGRSRARYIPESQNCPGFPHGISGTDLLGRMREQARSFGAEFHQGRVSGIVKDGPDFVAMAGDREIRASAILLAIGIRDRLPKVDWIEEAIQCGAVRLCAVCDAFEARDQVIGVYGPLDEIVTHAEFLRAYSSKIVLLPTAASLRPPDGARLDGFAVLPAGGELSFDGEKCAYRAGGKSHVLDTVYPFLGCEPADSLFGDLGLKATDTGELQVDRYLQTNVERVYAIGDVASGLNQISVAVGHAAVAATHLNRELPR</sequence>
<dbReference type="InterPro" id="IPR036188">
    <property type="entry name" value="FAD/NAD-bd_sf"/>
</dbReference>
<feature type="domain" description="FAD/NAD(P)-binding" evidence="3">
    <location>
        <begin position="222"/>
        <end position="289"/>
    </location>
</feature>
<dbReference type="SUPFAM" id="SSF51905">
    <property type="entry name" value="FAD/NAD(P)-binding domain"/>
    <property type="match status" value="1"/>
</dbReference>
<evidence type="ECO:0000313" key="5">
    <source>
        <dbReference type="Proteomes" id="UP000308707"/>
    </source>
</evidence>
<keyword evidence="5" id="KW-1185">Reference proteome</keyword>
<protein>
    <submittedName>
        <fullName evidence="4">NAD(P)/FAD-dependent oxidoreductase</fullName>
    </submittedName>
</protein>
<organism evidence="4 5">
    <name type="scientific">Luteimonas gilva</name>
    <dbReference type="NCBI Taxonomy" id="2572684"/>
    <lineage>
        <taxon>Bacteria</taxon>
        <taxon>Pseudomonadati</taxon>
        <taxon>Pseudomonadota</taxon>
        <taxon>Gammaproteobacteria</taxon>
        <taxon>Lysobacterales</taxon>
        <taxon>Lysobacteraceae</taxon>
        <taxon>Luteimonas</taxon>
    </lineage>
</organism>
<gene>
    <name evidence="4" type="ORF">FCE95_10095</name>
</gene>
<dbReference type="InterPro" id="IPR023753">
    <property type="entry name" value="FAD/NAD-binding_dom"/>
</dbReference>
<dbReference type="InterPro" id="IPR050097">
    <property type="entry name" value="Ferredoxin-NADP_redctase_2"/>
</dbReference>
<dbReference type="PANTHER" id="PTHR48105">
    <property type="entry name" value="THIOREDOXIN REDUCTASE 1-RELATED-RELATED"/>
    <property type="match status" value="1"/>
</dbReference>
<dbReference type="Proteomes" id="UP000308707">
    <property type="component" value="Unassembled WGS sequence"/>
</dbReference>
<evidence type="ECO:0000259" key="3">
    <source>
        <dbReference type="Pfam" id="PF07992"/>
    </source>
</evidence>
<dbReference type="PRINTS" id="PR00469">
    <property type="entry name" value="PNDRDTASEII"/>
</dbReference>
<dbReference type="Gene3D" id="3.50.50.60">
    <property type="entry name" value="FAD/NAD(P)-binding domain"/>
    <property type="match status" value="2"/>
</dbReference>
<dbReference type="GO" id="GO:0016491">
    <property type="term" value="F:oxidoreductase activity"/>
    <property type="evidence" value="ECO:0007669"/>
    <property type="project" value="UniProtKB-KW"/>
</dbReference>
<accession>A0A4U5JLI5</accession>
<name>A0A4U5JLI5_9GAMM</name>
<dbReference type="EMBL" id="SZUA01000002">
    <property type="protein sequence ID" value="TKR30462.1"/>
    <property type="molecule type" value="Genomic_DNA"/>
</dbReference>
<feature type="domain" description="FAD/NAD(P)-binding" evidence="3">
    <location>
        <begin position="17"/>
        <end position="153"/>
    </location>
</feature>
<evidence type="ECO:0000313" key="4">
    <source>
        <dbReference type="EMBL" id="TKR30462.1"/>
    </source>
</evidence>